<evidence type="ECO:0000256" key="2">
    <source>
        <dbReference type="ARBA" id="ARBA00007193"/>
    </source>
</evidence>
<feature type="non-terminal residue" evidence="15">
    <location>
        <position position="1"/>
    </location>
</feature>
<accession>A0AAV2S5V5</accession>
<keyword evidence="9 14" id="KW-0472">Membrane</keyword>
<dbReference type="PRINTS" id="PR01078">
    <property type="entry name" value="AMINACHANNEL"/>
</dbReference>
<gene>
    <name evidence="15" type="ORF">MNOR_LOCUS32475</name>
</gene>
<evidence type="ECO:0000256" key="4">
    <source>
        <dbReference type="ARBA" id="ARBA00022461"/>
    </source>
</evidence>
<evidence type="ECO:0000313" key="16">
    <source>
        <dbReference type="Proteomes" id="UP001497623"/>
    </source>
</evidence>
<evidence type="ECO:0000256" key="10">
    <source>
        <dbReference type="ARBA" id="ARBA00023201"/>
    </source>
</evidence>
<dbReference type="Gene3D" id="1.10.287.770">
    <property type="entry name" value="YojJ-like"/>
    <property type="match status" value="1"/>
</dbReference>
<keyword evidence="3 12" id="KW-0813">Transport</keyword>
<evidence type="ECO:0000256" key="5">
    <source>
        <dbReference type="ARBA" id="ARBA00022692"/>
    </source>
</evidence>
<organism evidence="15 16">
    <name type="scientific">Meganyctiphanes norvegica</name>
    <name type="common">Northern krill</name>
    <name type="synonym">Thysanopoda norvegica</name>
    <dbReference type="NCBI Taxonomy" id="48144"/>
    <lineage>
        <taxon>Eukaryota</taxon>
        <taxon>Metazoa</taxon>
        <taxon>Ecdysozoa</taxon>
        <taxon>Arthropoda</taxon>
        <taxon>Crustacea</taxon>
        <taxon>Multicrustacea</taxon>
        <taxon>Malacostraca</taxon>
        <taxon>Eumalacostraca</taxon>
        <taxon>Eucarida</taxon>
        <taxon>Euphausiacea</taxon>
        <taxon>Euphausiidae</taxon>
        <taxon>Meganyctiphanes</taxon>
    </lineage>
</organism>
<dbReference type="EMBL" id="CAXKWB010044298">
    <property type="protein sequence ID" value="CAL4160490.1"/>
    <property type="molecule type" value="Genomic_DNA"/>
</dbReference>
<evidence type="ECO:0000256" key="3">
    <source>
        <dbReference type="ARBA" id="ARBA00022448"/>
    </source>
</evidence>
<dbReference type="PANTHER" id="PTHR11690">
    <property type="entry name" value="AMILORIDE-SENSITIVE SODIUM CHANNEL-RELATED"/>
    <property type="match status" value="1"/>
</dbReference>
<comment type="caution">
    <text evidence="15">The sequence shown here is derived from an EMBL/GenBank/DDBJ whole genome shotgun (WGS) entry which is preliminary data.</text>
</comment>
<sequence length="151" mass="16883">EGGNSDTKNLVTVRLHLYLSSLAYELIRESPAYTIDTLISNLGGNLGLFLGFSIISMIELIEFFFDLSIGLCCRRKKYEKKPTSTTPIDEKNPQSGIKDTNISPPVTGVHQKSSVKSTNSSRFLPDNDSDSTNQSQKTEAQQYFNYLFEDT</sequence>
<keyword evidence="8 12" id="KW-0406">Ion transport</keyword>
<evidence type="ECO:0000256" key="6">
    <source>
        <dbReference type="ARBA" id="ARBA00022989"/>
    </source>
</evidence>
<keyword evidence="10 12" id="KW-0739">Sodium transport</keyword>
<evidence type="ECO:0000256" key="14">
    <source>
        <dbReference type="SAM" id="Phobius"/>
    </source>
</evidence>
<dbReference type="GO" id="GO:0005886">
    <property type="term" value="C:plasma membrane"/>
    <property type="evidence" value="ECO:0007669"/>
    <property type="project" value="TreeGrafter"/>
</dbReference>
<evidence type="ECO:0000256" key="8">
    <source>
        <dbReference type="ARBA" id="ARBA00023065"/>
    </source>
</evidence>
<dbReference type="Pfam" id="PF00858">
    <property type="entry name" value="ASC"/>
    <property type="match status" value="1"/>
</dbReference>
<proteinExistence type="inferred from homology"/>
<keyword evidence="7" id="KW-0915">Sodium</keyword>
<evidence type="ECO:0000256" key="1">
    <source>
        <dbReference type="ARBA" id="ARBA00004141"/>
    </source>
</evidence>
<evidence type="ECO:0000256" key="13">
    <source>
        <dbReference type="SAM" id="MobiDB-lite"/>
    </source>
</evidence>
<feature type="transmembrane region" description="Helical" evidence="14">
    <location>
        <begin position="48"/>
        <end position="73"/>
    </location>
</feature>
<dbReference type="GO" id="GO:0015280">
    <property type="term" value="F:ligand-gated sodium channel activity"/>
    <property type="evidence" value="ECO:0007669"/>
    <property type="project" value="TreeGrafter"/>
</dbReference>
<feature type="compositionally biased region" description="Polar residues" evidence="13">
    <location>
        <begin position="130"/>
        <end position="139"/>
    </location>
</feature>
<dbReference type="AlphaFoldDB" id="A0AAV2S5V5"/>
<feature type="region of interest" description="Disordered" evidence="13">
    <location>
        <begin position="79"/>
        <end position="139"/>
    </location>
</feature>
<evidence type="ECO:0000313" key="15">
    <source>
        <dbReference type="EMBL" id="CAL4160490.1"/>
    </source>
</evidence>
<dbReference type="PANTHER" id="PTHR11690:SF248">
    <property type="entry name" value="PICKPOCKET 17, ISOFORM A"/>
    <property type="match status" value="1"/>
</dbReference>
<comment type="similarity">
    <text evidence="2 12">Belongs to the amiloride-sensitive sodium channel (TC 1.A.6) family.</text>
</comment>
<keyword evidence="11 12" id="KW-0407">Ion channel</keyword>
<name>A0AAV2S5V5_MEGNR</name>
<evidence type="ECO:0000256" key="9">
    <source>
        <dbReference type="ARBA" id="ARBA00023136"/>
    </source>
</evidence>
<protein>
    <submittedName>
        <fullName evidence="15">Uncharacterized protein</fullName>
    </submittedName>
</protein>
<keyword evidence="6 14" id="KW-1133">Transmembrane helix</keyword>
<dbReference type="Proteomes" id="UP001497623">
    <property type="component" value="Unassembled WGS sequence"/>
</dbReference>
<evidence type="ECO:0000256" key="11">
    <source>
        <dbReference type="ARBA" id="ARBA00023303"/>
    </source>
</evidence>
<dbReference type="InterPro" id="IPR001873">
    <property type="entry name" value="ENaC"/>
</dbReference>
<keyword evidence="5 12" id="KW-0812">Transmembrane</keyword>
<comment type="subcellular location">
    <subcellularLocation>
        <location evidence="1">Membrane</location>
        <topology evidence="1">Multi-pass membrane protein</topology>
    </subcellularLocation>
</comment>
<evidence type="ECO:0000256" key="7">
    <source>
        <dbReference type="ARBA" id="ARBA00023053"/>
    </source>
</evidence>
<reference evidence="15 16" key="1">
    <citation type="submission" date="2024-05" db="EMBL/GenBank/DDBJ databases">
        <authorList>
            <person name="Wallberg A."/>
        </authorList>
    </citation>
    <scope>NUCLEOTIDE SEQUENCE [LARGE SCALE GENOMIC DNA]</scope>
</reference>
<keyword evidence="4 12" id="KW-0894">Sodium channel</keyword>
<keyword evidence="16" id="KW-1185">Reference proteome</keyword>
<evidence type="ECO:0000256" key="12">
    <source>
        <dbReference type="RuleBase" id="RU000679"/>
    </source>
</evidence>
<feature type="compositionally biased region" description="Polar residues" evidence="13">
    <location>
        <begin position="83"/>
        <end position="122"/>
    </location>
</feature>